<dbReference type="GO" id="GO:0003700">
    <property type="term" value="F:DNA-binding transcription factor activity"/>
    <property type="evidence" value="ECO:0007669"/>
    <property type="project" value="InterPro"/>
</dbReference>
<dbReference type="RefSeq" id="WP_107573600.1">
    <property type="nucleotide sequence ID" value="NZ_PZPL01000001.1"/>
</dbReference>
<dbReference type="PROSITE" id="PS01117">
    <property type="entry name" value="HTH_MARR_1"/>
    <property type="match status" value="1"/>
</dbReference>
<dbReference type="Gene3D" id="1.10.10.10">
    <property type="entry name" value="Winged helix-like DNA-binding domain superfamily/Winged helix DNA-binding domain"/>
    <property type="match status" value="1"/>
</dbReference>
<evidence type="ECO:0000313" key="6">
    <source>
        <dbReference type="Proteomes" id="UP000241085"/>
    </source>
</evidence>
<comment type="caution">
    <text evidence="5">The sequence shown here is derived from an EMBL/GenBank/DDBJ whole genome shotgun (WGS) entry which is preliminary data.</text>
</comment>
<dbReference type="GO" id="GO:0003677">
    <property type="term" value="F:DNA binding"/>
    <property type="evidence" value="ECO:0007669"/>
    <property type="project" value="UniProtKB-KW"/>
</dbReference>
<dbReference type="AlphaFoldDB" id="A0A2T4UQG6"/>
<evidence type="ECO:0000256" key="1">
    <source>
        <dbReference type="ARBA" id="ARBA00023015"/>
    </source>
</evidence>
<dbReference type="InterPro" id="IPR000835">
    <property type="entry name" value="HTH_MarR-typ"/>
</dbReference>
<dbReference type="EMBL" id="PZPL01000001">
    <property type="protein sequence ID" value="PTL71774.1"/>
    <property type="molecule type" value="Genomic_DNA"/>
</dbReference>
<name>A0A2T4UQG6_9MICO</name>
<keyword evidence="3" id="KW-0804">Transcription</keyword>
<evidence type="ECO:0000256" key="3">
    <source>
        <dbReference type="ARBA" id="ARBA00023163"/>
    </source>
</evidence>
<dbReference type="SUPFAM" id="SSF46785">
    <property type="entry name" value="Winged helix' DNA-binding domain"/>
    <property type="match status" value="1"/>
</dbReference>
<gene>
    <name evidence="5" type="ORF">C1I63_02220</name>
</gene>
<sequence length="144" mass="15967">MRPDAASEMDSWPTGRLLSTASRMVEHAWHGALAEIGLTHAGLIVLHLLQGGPVAQKALAASAHVEVQTMSRTIERLEREGHVERRSDPADRRRQLVSLTAKGTEAWQRAHRLEVDMFPGSLEHGPLRDALLEIIRATSESRWG</sequence>
<reference evidence="5 6" key="1">
    <citation type="submission" date="2018-03" db="EMBL/GenBank/DDBJ databases">
        <title>Bacteriophage NCPPB3778 and a type I-E CRISPR drive the evolution of the US Biological Select Agent, Rathayibacter toxicus.</title>
        <authorList>
            <person name="Davis E.W.II."/>
            <person name="Tabima J.F."/>
            <person name="Weisberg A.J."/>
            <person name="Dantas Lopes L."/>
            <person name="Wiseman M.S."/>
            <person name="Wiseman M.S."/>
            <person name="Pupko T."/>
            <person name="Belcher M.S."/>
            <person name="Sechler A.J."/>
            <person name="Tancos M.A."/>
            <person name="Schroeder B.K."/>
            <person name="Murray T.D."/>
            <person name="Luster D.G."/>
            <person name="Schneider W.L."/>
            <person name="Rogers E."/>
            <person name="Andreote F.D."/>
            <person name="Grunwald N.J."/>
            <person name="Putnam M.L."/>
            <person name="Chang J.H."/>
        </authorList>
    </citation>
    <scope>NUCLEOTIDE SEQUENCE [LARGE SCALE GENOMIC DNA]</scope>
    <source>
        <strain evidence="5 6">DSM 15933</strain>
    </source>
</reference>
<evidence type="ECO:0000313" key="5">
    <source>
        <dbReference type="EMBL" id="PTL71774.1"/>
    </source>
</evidence>
<dbReference type="GO" id="GO:0006950">
    <property type="term" value="P:response to stress"/>
    <property type="evidence" value="ECO:0007669"/>
    <property type="project" value="TreeGrafter"/>
</dbReference>
<evidence type="ECO:0000256" key="2">
    <source>
        <dbReference type="ARBA" id="ARBA00023125"/>
    </source>
</evidence>
<dbReference type="SMART" id="SM00347">
    <property type="entry name" value="HTH_MARR"/>
    <property type="match status" value="1"/>
</dbReference>
<keyword evidence="2" id="KW-0238">DNA-binding</keyword>
<dbReference type="Proteomes" id="UP000241085">
    <property type="component" value="Unassembled WGS sequence"/>
</dbReference>
<dbReference type="PANTHER" id="PTHR33164">
    <property type="entry name" value="TRANSCRIPTIONAL REGULATOR, MARR FAMILY"/>
    <property type="match status" value="1"/>
</dbReference>
<proteinExistence type="predicted"/>
<protein>
    <submittedName>
        <fullName evidence="5">MarR family transcriptional regulator</fullName>
    </submittedName>
</protein>
<dbReference type="InterPro" id="IPR036388">
    <property type="entry name" value="WH-like_DNA-bd_sf"/>
</dbReference>
<dbReference type="PRINTS" id="PR00598">
    <property type="entry name" value="HTHMARR"/>
</dbReference>
<keyword evidence="1" id="KW-0805">Transcription regulation</keyword>
<dbReference type="InterPro" id="IPR036390">
    <property type="entry name" value="WH_DNA-bd_sf"/>
</dbReference>
<dbReference type="PROSITE" id="PS50995">
    <property type="entry name" value="HTH_MARR_2"/>
    <property type="match status" value="1"/>
</dbReference>
<dbReference type="InterPro" id="IPR023187">
    <property type="entry name" value="Tscrpt_reg_MarR-type_CS"/>
</dbReference>
<dbReference type="PANTHER" id="PTHR33164:SF43">
    <property type="entry name" value="HTH-TYPE TRANSCRIPTIONAL REPRESSOR YETL"/>
    <property type="match status" value="1"/>
</dbReference>
<keyword evidence="6" id="KW-1185">Reference proteome</keyword>
<evidence type="ECO:0000259" key="4">
    <source>
        <dbReference type="PROSITE" id="PS50995"/>
    </source>
</evidence>
<dbReference type="Pfam" id="PF12802">
    <property type="entry name" value="MarR_2"/>
    <property type="match status" value="1"/>
</dbReference>
<dbReference type="InterPro" id="IPR039422">
    <property type="entry name" value="MarR/SlyA-like"/>
</dbReference>
<feature type="domain" description="HTH marR-type" evidence="4">
    <location>
        <begin position="11"/>
        <end position="144"/>
    </location>
</feature>
<accession>A0A2T4UQG6</accession>
<organism evidence="5 6">
    <name type="scientific">Rathayibacter caricis DSM 15933</name>
    <dbReference type="NCBI Taxonomy" id="1328867"/>
    <lineage>
        <taxon>Bacteria</taxon>
        <taxon>Bacillati</taxon>
        <taxon>Actinomycetota</taxon>
        <taxon>Actinomycetes</taxon>
        <taxon>Micrococcales</taxon>
        <taxon>Microbacteriaceae</taxon>
        <taxon>Rathayibacter</taxon>
    </lineage>
</organism>